<dbReference type="Pfam" id="PF10294">
    <property type="entry name" value="Methyltransf_16"/>
    <property type="match status" value="1"/>
</dbReference>
<sequence length="236" mass="25718">MSTAEPDSCYQGPEAISDLRVGGRSLRLCRPAEPERLLDDPVVLSWNARDDYMPYWAFLWPGAFLLAEAVAAEPWAPGLTALELGCGLGLAGLVGLDAGLSRVVFTDYDRAPLRFVAASAEINGFSSDRFAVDLLDWRLPPEDRFPVILGADVLYERRLIPLVVGVLRAMLDPDGFALVSGPYRVATEDLEPALAAAGLRFESSPICSRDETGKPLRGTLHRIWPRSSPGRRLPSA</sequence>
<evidence type="ECO:0000313" key="2">
    <source>
        <dbReference type="Proteomes" id="UP000280296"/>
    </source>
</evidence>
<dbReference type="Proteomes" id="UP000280296">
    <property type="component" value="Unassembled WGS sequence"/>
</dbReference>
<dbReference type="AlphaFoldDB" id="A0A432MLK6"/>
<dbReference type="InterPro" id="IPR029063">
    <property type="entry name" value="SAM-dependent_MTases_sf"/>
</dbReference>
<name>A0A432MLK6_9BACT</name>
<dbReference type="Gene3D" id="3.40.50.150">
    <property type="entry name" value="Vaccinia Virus protein VP39"/>
    <property type="match status" value="1"/>
</dbReference>
<gene>
    <name evidence="1" type="ORF">TsocGM_08120</name>
</gene>
<protein>
    <submittedName>
        <fullName evidence="1">Methyltransferase</fullName>
    </submittedName>
</protein>
<dbReference type="GO" id="GO:0032259">
    <property type="term" value="P:methylation"/>
    <property type="evidence" value="ECO:0007669"/>
    <property type="project" value="UniProtKB-KW"/>
</dbReference>
<keyword evidence="2" id="KW-1185">Reference proteome</keyword>
<keyword evidence="1" id="KW-0808">Transferase</keyword>
<comment type="caution">
    <text evidence="1">The sequence shown here is derived from an EMBL/GenBank/DDBJ whole genome shotgun (WGS) entry which is preliminary data.</text>
</comment>
<evidence type="ECO:0000313" key="1">
    <source>
        <dbReference type="EMBL" id="RUL88291.1"/>
    </source>
</evidence>
<proteinExistence type="predicted"/>
<accession>A0A432MLK6</accession>
<dbReference type="RefSeq" id="WP_126724805.1">
    <property type="nucleotide sequence ID" value="NZ_RYZH01000012.1"/>
</dbReference>
<organism evidence="1 2">
    <name type="scientific">Tautonia sociabilis</name>
    <dbReference type="NCBI Taxonomy" id="2080755"/>
    <lineage>
        <taxon>Bacteria</taxon>
        <taxon>Pseudomonadati</taxon>
        <taxon>Planctomycetota</taxon>
        <taxon>Planctomycetia</taxon>
        <taxon>Isosphaerales</taxon>
        <taxon>Isosphaeraceae</taxon>
        <taxon>Tautonia</taxon>
    </lineage>
</organism>
<reference evidence="1 2" key="2">
    <citation type="submission" date="2019-01" db="EMBL/GenBank/DDBJ databases">
        <title>Tautonia sociabilis, a novel thermotolerant planctomycete of Isosphaeraceae family, isolated from a 4000 m deep subterranean habitat.</title>
        <authorList>
            <person name="Kovaleva O.L."/>
            <person name="Elcheninov A.G."/>
            <person name="Van Heerden E."/>
            <person name="Toshchakov S.V."/>
            <person name="Novikov A."/>
            <person name="Bonch-Osmolovskaya E.A."/>
            <person name="Kublanov I.V."/>
        </authorList>
    </citation>
    <scope>NUCLEOTIDE SEQUENCE [LARGE SCALE GENOMIC DNA]</scope>
    <source>
        <strain evidence="1 2">GM2012</strain>
    </source>
</reference>
<dbReference type="PANTHER" id="PTHR14614">
    <property type="entry name" value="HEPATOCELLULAR CARCINOMA-ASSOCIATED ANTIGEN"/>
    <property type="match status" value="1"/>
</dbReference>
<reference evidence="1 2" key="1">
    <citation type="submission" date="2018-12" db="EMBL/GenBank/DDBJ databases">
        <authorList>
            <person name="Toschakov S.V."/>
        </authorList>
    </citation>
    <scope>NUCLEOTIDE SEQUENCE [LARGE SCALE GENOMIC DNA]</scope>
    <source>
        <strain evidence="1 2">GM2012</strain>
    </source>
</reference>
<keyword evidence="1" id="KW-0489">Methyltransferase</keyword>
<dbReference type="InterPro" id="IPR019410">
    <property type="entry name" value="Methyltransf_16"/>
</dbReference>
<dbReference type="GO" id="GO:0008168">
    <property type="term" value="F:methyltransferase activity"/>
    <property type="evidence" value="ECO:0007669"/>
    <property type="project" value="UniProtKB-KW"/>
</dbReference>
<dbReference type="OrthoDB" id="264333at2"/>
<dbReference type="EMBL" id="RYZH01000012">
    <property type="protein sequence ID" value="RUL88291.1"/>
    <property type="molecule type" value="Genomic_DNA"/>
</dbReference>
<dbReference type="SUPFAM" id="SSF53335">
    <property type="entry name" value="S-adenosyl-L-methionine-dependent methyltransferases"/>
    <property type="match status" value="1"/>
</dbReference>